<keyword evidence="4" id="KW-1185">Reference proteome</keyword>
<dbReference type="Pfam" id="PF00100">
    <property type="entry name" value="Zona_pellucida"/>
    <property type="match status" value="1"/>
</dbReference>
<evidence type="ECO:0000256" key="1">
    <source>
        <dbReference type="ARBA" id="ARBA00023157"/>
    </source>
</evidence>
<dbReference type="AlphaFoldDB" id="A0A7L3NZM5"/>
<dbReference type="InterPro" id="IPR001507">
    <property type="entry name" value="ZP_dom"/>
</dbReference>
<proteinExistence type="predicted"/>
<dbReference type="InterPro" id="IPR055356">
    <property type="entry name" value="ZP-N"/>
</dbReference>
<gene>
    <name evidence="3" type="primary">Zp2_0</name>
    <name evidence="3" type="ORF">XIPELE_R13640</name>
</gene>
<dbReference type="Gene3D" id="2.60.40.3210">
    <property type="entry name" value="Zona pellucida, ZP-N domain"/>
    <property type="match status" value="1"/>
</dbReference>
<sequence length="803" mass="91020">STLYVLPPGFVESSCRSRIFWMKLNKLFLQGKFFQLEIYDPYAGPVLLDEKVASRCGYVLSEDVWGNPIFRASVLGCHVANEADELFSLTVNIKVSSFSSMRAAVTYTYPMYCSYPSWASREIVCEENYMEVSVKTDVPAVSNDYTVAWMSALPETQNVAYQQWQLMFVSPSGRKRITVSDAVKLGYSFNNTLSRVYLRAPYHSNESDVSMLSGVNMNMVTSTSMYRQRWLLLLIDTTVSCPVDGISFTDTTLTWTVPSVIPTLVVQESTFLSKNIVMGVDDQVIGNPEEKNYLVEHNETHIRVTVPIGAEGGKLKSSVSGDVYGVIYSINLFLEHMWTDAGWQTTKYTVFKSITTPFMPQIPTVINNTVPEERLFNVAFGHFLPDVSLVAIAIGNVPFTPREAQYHGLKVYETLFSNRTKGFILEVSFDDPYVLKEYVNRNETKYTLLVNYTLSMGEEMTLYYHAAEVECVIADIELPEAVGYCDEENLYLTLPTFGLHQYWDLYLGNTLLNRHVALNNGYLAATNSTHLILQIPLFAVGVTYEEVSFQKIKARFDVVLRKVRTMETLQMFSVSCRFNSSEFIICHPDGTVMISAQMKTVPAIDMSKTKLRDSSCKPREYNEAHAFFKFHVTTCGTSVRFEGDHIIYENEISYEKETLPAQSTPTITRDPDYRLTVLCYYQAKETLVLGAFVSDSATPSPFGSGTVAPRSNTAAYRRVRQALNVVSRVSKDESFMEFYEPNMVILKRSVEPVFLEVELKDESPNVELYLENCWVTRSLDFNSTPRWNITVDGQVILSEQCAH</sequence>
<evidence type="ECO:0000259" key="2">
    <source>
        <dbReference type="PROSITE" id="PS51034"/>
    </source>
</evidence>
<dbReference type="Pfam" id="PF23344">
    <property type="entry name" value="ZP-N"/>
    <property type="match status" value="1"/>
</dbReference>
<dbReference type="EMBL" id="VZUH01001064">
    <property type="protein sequence ID" value="NXU84506.1"/>
    <property type="molecule type" value="Genomic_DNA"/>
</dbReference>
<reference evidence="3 4" key="1">
    <citation type="submission" date="2019-09" db="EMBL/GenBank/DDBJ databases">
        <title>Bird 10,000 Genomes (B10K) Project - Family phase.</title>
        <authorList>
            <person name="Zhang G."/>
        </authorList>
    </citation>
    <scope>NUCLEOTIDE SEQUENCE [LARGE SCALE GENOMIC DNA]</scope>
    <source>
        <strain evidence="3">OUT-0059</strain>
        <tissue evidence="3">Muscle</tissue>
    </source>
</reference>
<dbReference type="Gene3D" id="2.60.40.4100">
    <property type="entry name" value="Zona pellucida, ZP-C domain"/>
    <property type="match status" value="1"/>
</dbReference>
<dbReference type="Pfam" id="PF26562">
    <property type="entry name" value="Ig-like"/>
    <property type="match status" value="1"/>
</dbReference>
<feature type="non-terminal residue" evidence="3">
    <location>
        <position position="803"/>
    </location>
</feature>
<evidence type="ECO:0000313" key="4">
    <source>
        <dbReference type="Proteomes" id="UP000551443"/>
    </source>
</evidence>
<feature type="non-terminal residue" evidence="3">
    <location>
        <position position="1"/>
    </location>
</feature>
<comment type="caution">
    <text evidence="3">The sequence shown here is derived from an EMBL/GenBank/DDBJ whole genome shotgun (WGS) entry which is preliminary data.</text>
</comment>
<dbReference type="Proteomes" id="UP000551443">
    <property type="component" value="Unassembled WGS sequence"/>
</dbReference>
<keyword evidence="1" id="KW-1015">Disulfide bond</keyword>
<name>A0A7L3NZM5_9DEND</name>
<dbReference type="SMART" id="SM00241">
    <property type="entry name" value="ZP"/>
    <property type="match status" value="1"/>
</dbReference>
<feature type="domain" description="ZP" evidence="2">
    <location>
        <begin position="585"/>
        <end position="803"/>
    </location>
</feature>
<evidence type="ECO:0000313" key="3">
    <source>
        <dbReference type="EMBL" id="NXU84506.1"/>
    </source>
</evidence>
<dbReference type="InterPro" id="IPR055355">
    <property type="entry name" value="ZP-C"/>
</dbReference>
<organism evidence="3 4">
    <name type="scientific">Xiphorhynchus elegans</name>
    <name type="common">elegant woodcreeper</name>
    <dbReference type="NCBI Taxonomy" id="269412"/>
    <lineage>
        <taxon>Eukaryota</taxon>
        <taxon>Metazoa</taxon>
        <taxon>Chordata</taxon>
        <taxon>Craniata</taxon>
        <taxon>Vertebrata</taxon>
        <taxon>Euteleostomi</taxon>
        <taxon>Archelosauria</taxon>
        <taxon>Archosauria</taxon>
        <taxon>Dinosauria</taxon>
        <taxon>Saurischia</taxon>
        <taxon>Theropoda</taxon>
        <taxon>Coelurosauria</taxon>
        <taxon>Aves</taxon>
        <taxon>Neognathae</taxon>
        <taxon>Neoaves</taxon>
        <taxon>Telluraves</taxon>
        <taxon>Australaves</taxon>
        <taxon>Passeriformes</taxon>
        <taxon>Dendrocolaptidae</taxon>
        <taxon>Xiphorhynchus</taxon>
    </lineage>
</organism>
<dbReference type="InterPro" id="IPR058876">
    <property type="entry name" value="Ig-like_ZP"/>
</dbReference>
<dbReference type="PANTHER" id="PTHR47130">
    <property type="entry name" value="SI:DKEY-19B23.11-RELATED"/>
    <property type="match status" value="1"/>
</dbReference>
<dbReference type="PROSITE" id="PS51034">
    <property type="entry name" value="ZP_2"/>
    <property type="match status" value="1"/>
</dbReference>
<dbReference type="PANTHER" id="PTHR47130:SF5">
    <property type="entry name" value="ZP DOMAIN-CONTAINING PROTEIN"/>
    <property type="match status" value="1"/>
</dbReference>
<accession>A0A7L3NZM5</accession>
<dbReference type="InterPro" id="IPR042235">
    <property type="entry name" value="ZP-C_dom"/>
</dbReference>
<protein>
    <submittedName>
        <fullName evidence="3">ZP2 protein</fullName>
    </submittedName>
</protein>